<gene>
    <name evidence="14" type="primary">WDR35</name>
    <name evidence="14" type="ORF">MICPUN_107345</name>
</gene>
<dbReference type="AlphaFoldDB" id="C1FE41"/>
<keyword evidence="6" id="KW-0969">Cilium</keyword>
<dbReference type="GO" id="GO:0061512">
    <property type="term" value="P:protein localization to cilium"/>
    <property type="evidence" value="ECO:0007669"/>
    <property type="project" value="TreeGrafter"/>
</dbReference>
<dbReference type="OMA" id="VWAMCWA"/>
<accession>C1FE41</accession>
<dbReference type="Pfam" id="PF23390">
    <property type="entry name" value="Beta-prop_WDR35_2nd"/>
    <property type="match status" value="1"/>
</dbReference>
<evidence type="ECO:0000256" key="1">
    <source>
        <dbReference type="ARBA" id="ARBA00004120"/>
    </source>
</evidence>
<keyword evidence="8" id="KW-0966">Cell projection</keyword>
<evidence type="ECO:0000256" key="7">
    <source>
        <dbReference type="ARBA" id="ARBA00023212"/>
    </source>
</evidence>
<evidence type="ECO:0000313" key="14">
    <source>
        <dbReference type="EMBL" id="ACO68500.1"/>
    </source>
</evidence>
<keyword evidence="3 9" id="KW-0853">WD repeat</keyword>
<dbReference type="InterPro" id="IPR036322">
    <property type="entry name" value="WD40_repeat_dom_sf"/>
</dbReference>
<dbReference type="GO" id="GO:0035721">
    <property type="term" value="P:intraciliary retrograde transport"/>
    <property type="evidence" value="ECO:0007669"/>
    <property type="project" value="TreeGrafter"/>
</dbReference>
<evidence type="ECO:0000259" key="10">
    <source>
        <dbReference type="Pfam" id="PF23145"/>
    </source>
</evidence>
<feature type="domain" description="IFT121-like zinc finger" evidence="10">
    <location>
        <begin position="1118"/>
        <end position="1159"/>
    </location>
</feature>
<dbReference type="PANTHER" id="PTHR12764">
    <property type="entry name" value="WD REPEAT DOMAIN-RELATED"/>
    <property type="match status" value="1"/>
</dbReference>
<dbReference type="PROSITE" id="PS50082">
    <property type="entry name" value="WD_REPEATS_2"/>
    <property type="match status" value="1"/>
</dbReference>
<protein>
    <submittedName>
        <fullName evidence="14">Uncharacterized protein</fullName>
    </submittedName>
</protein>
<dbReference type="InterPro" id="IPR039857">
    <property type="entry name" value="Ift122/121"/>
</dbReference>
<sequence length="1160" mass="132068">MFAFLSKKIALPNSVQVNCIAWNSTQGWIACGGKNGMLKVLLLERMSDGGSNLSMNQTLQGHEGAVMTVSWNENYQKLTSSDQNGLIIVWTLHKGMWFEEMINNRNKSFVRDMKWDGSGMKICIVYEDGVIIVGSSDGKRLWAHEQNKKLTLVEWSPDGQLILASTAEGECYVYDAFGHLCDEFILFPSDRHTVGPLTCMTWHLQNSSCSEISRPSLAFGFEKGLVQLMRDEKDRDPLIIDVGISIVHLKWNIDGTILAIAGVSSNSSDPREISKVKFYDPRGNLLHILRLPGKAINSIAWERTGSRFAMAVDSFVYFADIRPSYRWGNLQNVIVYAFTKLGREEDCVMFWNHESLQKHAKYIKSLIAICTAGDNCVLVSKSTIADNFLLILCDSMGTLINSTRVKVNPLFTAMTEQYMVVASQTCVYLWSVDGLGESGILSSRFREEERKEHDSLESSASMRCAMDRYHNQMPFVDPTLRSCDDHICALAVSEQYVLIGMQSGVLECYRLPPLNNLTVKYKLTSRPRHMSFNCNSTKFGVIDVNGLLTIFAMDTESLDEPCKTLNPVLINHRNDAWDLRWSDDDPNLYAVMEKSRLYIFRGNSPEEPIVSQGNICSFCDLRVTAVLLDEVMKDPERPKKEHLILNFETKSLRDMRRLLNRNVYFREMNFAVANDHHCLWRLLSKSALGKQEYVNAYQCFVHCGDYHGVQLIKRLEMIDDENVREAVLITYFQQFEEAEDMYTHNNQLEHAINLRSKMGDWFKVEKLLHNICAEGKALAWIWDKIGHYFYERQKWARAAPYFSRSSNITKLAECLYLQENFTSLERAADRINEDCNASSALAHLFTSAGMCEQATTAYLHANDAESAISTCIVMNRWEHATTVVGSLEFHQDMDMVINASAGMQGERRHLVTCDLLRKANRRTDFLLWLCRMFSESFALKSNALHMKKINVLLAMEATKVEQIPSTEISHGKLKRGGDLSNKDLFQMSANYFWRQAEAYHFWILAHRQLYEGQFEYASRTSLILEEYEDVIDLAHTQSLIAMASYCCRNFSRCSRSIMKLGRLDASISLTSRQFSDMTSPIFMQRSPAHHNMNQDHEAFTSIAYALSYAQLDSITSNVCFASGRQFGAGHDSEKCKTCSRSSIVSKLGVRVACPLCHSVM</sequence>
<keyword evidence="5" id="KW-0970">Cilium biogenesis/degradation</keyword>
<evidence type="ECO:0000259" key="11">
    <source>
        <dbReference type="Pfam" id="PF23390"/>
    </source>
</evidence>
<evidence type="ECO:0000256" key="2">
    <source>
        <dbReference type="ARBA" id="ARBA00022490"/>
    </source>
</evidence>
<feature type="domain" description="IFT121 second beta-propeller" evidence="11">
    <location>
        <begin position="327"/>
        <end position="644"/>
    </location>
</feature>
<dbReference type="PROSITE" id="PS50294">
    <property type="entry name" value="WD_REPEATS_REGION"/>
    <property type="match status" value="1"/>
</dbReference>
<dbReference type="PROSITE" id="PS51257">
    <property type="entry name" value="PROKAR_LIPOPROTEIN"/>
    <property type="match status" value="1"/>
</dbReference>
<dbReference type="SUPFAM" id="SSF69322">
    <property type="entry name" value="Tricorn protease domain 2"/>
    <property type="match status" value="1"/>
</dbReference>
<dbReference type="OrthoDB" id="10260567at2759"/>
<dbReference type="SUPFAM" id="SSF48452">
    <property type="entry name" value="TPR-like"/>
    <property type="match status" value="1"/>
</dbReference>
<dbReference type="eggNOG" id="KOG2041">
    <property type="taxonomic scope" value="Eukaryota"/>
</dbReference>
<evidence type="ECO:0000313" key="15">
    <source>
        <dbReference type="Proteomes" id="UP000002009"/>
    </source>
</evidence>
<dbReference type="SMART" id="SM00320">
    <property type="entry name" value="WD40"/>
    <property type="match status" value="5"/>
</dbReference>
<dbReference type="EMBL" id="CP001574">
    <property type="protein sequence ID" value="ACO68500.1"/>
    <property type="molecule type" value="Genomic_DNA"/>
</dbReference>
<feature type="domain" description="IFT121/TULP4 N-terminal" evidence="12">
    <location>
        <begin position="1"/>
        <end position="322"/>
    </location>
</feature>
<dbReference type="Pfam" id="PF24797">
    <property type="entry name" value="Beta-prop_WDR35_TULP_N"/>
    <property type="match status" value="1"/>
</dbReference>
<dbReference type="InterPro" id="IPR056158">
    <property type="entry name" value="Beta-prop_IFT121_2nd"/>
</dbReference>
<keyword evidence="7" id="KW-0206">Cytoskeleton</keyword>
<dbReference type="InterPro" id="IPR056159">
    <property type="entry name" value="Beta-prop_IFT121_TULP_N"/>
</dbReference>
<dbReference type="GO" id="GO:1905515">
    <property type="term" value="P:non-motile cilium assembly"/>
    <property type="evidence" value="ECO:0007669"/>
    <property type="project" value="TreeGrafter"/>
</dbReference>
<evidence type="ECO:0000256" key="6">
    <source>
        <dbReference type="ARBA" id="ARBA00023069"/>
    </source>
</evidence>
<organism evidence="14 15">
    <name type="scientific">Micromonas commoda (strain RCC299 / NOUM17 / CCMP2709)</name>
    <name type="common">Picoplanktonic green alga</name>
    <dbReference type="NCBI Taxonomy" id="296587"/>
    <lineage>
        <taxon>Eukaryota</taxon>
        <taxon>Viridiplantae</taxon>
        <taxon>Chlorophyta</taxon>
        <taxon>Mamiellophyceae</taxon>
        <taxon>Mamiellales</taxon>
        <taxon>Mamiellaceae</taxon>
        <taxon>Micromonas</taxon>
    </lineage>
</organism>
<evidence type="ECO:0000256" key="4">
    <source>
        <dbReference type="ARBA" id="ARBA00022737"/>
    </source>
</evidence>
<evidence type="ECO:0000256" key="8">
    <source>
        <dbReference type="ARBA" id="ARBA00023273"/>
    </source>
</evidence>
<dbReference type="InterPro" id="IPR011990">
    <property type="entry name" value="TPR-like_helical_dom_sf"/>
</dbReference>
<dbReference type="InterPro" id="IPR015943">
    <property type="entry name" value="WD40/YVTN_repeat-like_dom_sf"/>
</dbReference>
<dbReference type="PANTHER" id="PTHR12764:SF5">
    <property type="entry name" value="LD29485P"/>
    <property type="match status" value="1"/>
</dbReference>
<evidence type="ECO:0000259" key="12">
    <source>
        <dbReference type="Pfam" id="PF24797"/>
    </source>
</evidence>
<dbReference type="Gene3D" id="1.25.40.470">
    <property type="match status" value="1"/>
</dbReference>
<dbReference type="STRING" id="296587.C1FE41"/>
<dbReference type="InterPro" id="IPR057979">
    <property type="entry name" value="TPR_IFT121"/>
</dbReference>
<dbReference type="InterPro" id="IPR056170">
    <property type="entry name" value="Znf_IFT121-like"/>
</dbReference>
<proteinExistence type="predicted"/>
<dbReference type="PIRSF" id="PIRSF037536">
    <property type="entry name" value="WD_repeat_p35"/>
    <property type="match status" value="1"/>
</dbReference>
<dbReference type="InterPro" id="IPR017233">
    <property type="entry name" value="WDR35"/>
</dbReference>
<dbReference type="KEGG" id="mis:MICPUN_107345"/>
<feature type="domain" description="IFT121-like TPR repeats" evidence="13">
    <location>
        <begin position="992"/>
        <end position="1088"/>
    </location>
</feature>
<keyword evidence="15" id="KW-1185">Reference proteome</keyword>
<dbReference type="Pfam" id="PF25768">
    <property type="entry name" value="TPR_IFT121"/>
    <property type="match status" value="1"/>
</dbReference>
<dbReference type="GO" id="GO:0097730">
    <property type="term" value="C:non-motile cilium"/>
    <property type="evidence" value="ECO:0007669"/>
    <property type="project" value="TreeGrafter"/>
</dbReference>
<dbReference type="RefSeq" id="XP_002507242.1">
    <property type="nucleotide sequence ID" value="XM_002507196.1"/>
</dbReference>
<dbReference type="InterPro" id="IPR001680">
    <property type="entry name" value="WD40_rpt"/>
</dbReference>
<evidence type="ECO:0000256" key="9">
    <source>
        <dbReference type="PROSITE-ProRule" id="PRU00221"/>
    </source>
</evidence>
<dbReference type="SUPFAM" id="SSF50978">
    <property type="entry name" value="WD40 repeat-like"/>
    <property type="match status" value="1"/>
</dbReference>
<name>C1FE41_MICCC</name>
<dbReference type="GO" id="GO:0030991">
    <property type="term" value="C:intraciliary transport particle A"/>
    <property type="evidence" value="ECO:0007669"/>
    <property type="project" value="TreeGrafter"/>
</dbReference>
<dbReference type="Proteomes" id="UP000002009">
    <property type="component" value="Chromosome 1"/>
</dbReference>
<dbReference type="Pfam" id="PF23145">
    <property type="entry name" value="Zf_2nd_IFT121"/>
    <property type="match status" value="1"/>
</dbReference>
<keyword evidence="2" id="KW-0963">Cytoplasm</keyword>
<reference evidence="14 15" key="1">
    <citation type="journal article" date="2009" name="Science">
        <title>Green evolution and dynamic adaptations revealed by genomes of the marine picoeukaryotes Micromonas.</title>
        <authorList>
            <person name="Worden A.Z."/>
            <person name="Lee J.H."/>
            <person name="Mock T."/>
            <person name="Rouze P."/>
            <person name="Simmons M.P."/>
            <person name="Aerts A.L."/>
            <person name="Allen A.E."/>
            <person name="Cuvelier M.L."/>
            <person name="Derelle E."/>
            <person name="Everett M.V."/>
            <person name="Foulon E."/>
            <person name="Grimwood J."/>
            <person name="Gundlach H."/>
            <person name="Henrissat B."/>
            <person name="Napoli C."/>
            <person name="McDonald S.M."/>
            <person name="Parker M.S."/>
            <person name="Rombauts S."/>
            <person name="Salamov A."/>
            <person name="Von Dassow P."/>
            <person name="Badger J.H."/>
            <person name="Coutinho P.M."/>
            <person name="Demir E."/>
            <person name="Dubchak I."/>
            <person name="Gentemann C."/>
            <person name="Eikrem W."/>
            <person name="Gready J.E."/>
            <person name="John U."/>
            <person name="Lanier W."/>
            <person name="Lindquist E.A."/>
            <person name="Lucas S."/>
            <person name="Mayer K.F."/>
            <person name="Moreau H."/>
            <person name="Not F."/>
            <person name="Otillar R."/>
            <person name="Panaud O."/>
            <person name="Pangilinan J."/>
            <person name="Paulsen I."/>
            <person name="Piegu B."/>
            <person name="Poliakov A."/>
            <person name="Robbens S."/>
            <person name="Schmutz J."/>
            <person name="Toulza E."/>
            <person name="Wyss T."/>
            <person name="Zelensky A."/>
            <person name="Zhou K."/>
            <person name="Armbrust E.V."/>
            <person name="Bhattacharya D."/>
            <person name="Goodenough U.W."/>
            <person name="Van de Peer Y."/>
            <person name="Grigoriev I.V."/>
        </authorList>
    </citation>
    <scope>NUCLEOTIDE SEQUENCE [LARGE SCALE GENOMIC DNA]</scope>
    <source>
        <strain evidence="15">RCC299 / NOUM17</strain>
    </source>
</reference>
<evidence type="ECO:0000256" key="5">
    <source>
        <dbReference type="ARBA" id="ARBA00022794"/>
    </source>
</evidence>
<dbReference type="Gene3D" id="2.130.10.10">
    <property type="entry name" value="YVTN repeat-like/Quinoprotein amine dehydrogenase"/>
    <property type="match status" value="2"/>
</dbReference>
<keyword evidence="4" id="KW-0677">Repeat</keyword>
<dbReference type="GeneID" id="8250557"/>
<evidence type="ECO:0000256" key="3">
    <source>
        <dbReference type="ARBA" id="ARBA00022574"/>
    </source>
</evidence>
<evidence type="ECO:0000259" key="13">
    <source>
        <dbReference type="Pfam" id="PF25768"/>
    </source>
</evidence>
<feature type="repeat" description="WD" evidence="9">
    <location>
        <begin position="59"/>
        <end position="92"/>
    </location>
</feature>
<dbReference type="InParanoid" id="C1FE41"/>
<comment type="subcellular location">
    <subcellularLocation>
        <location evidence="1">Cytoplasm</location>
        <location evidence="1">Cytoskeleton</location>
        <location evidence="1">Cilium basal body</location>
    </subcellularLocation>
</comment>